<feature type="binding site" evidence="3">
    <location>
        <position position="322"/>
    </location>
    <ligand>
        <name>phosphoenolpyruvate</name>
        <dbReference type="ChEBI" id="CHEBI:58702"/>
    </ligand>
</feature>
<keyword evidence="3" id="KW-0464">Manganese</keyword>
<feature type="binding site" evidence="3">
    <location>
        <position position="425"/>
    </location>
    <ligand>
        <name>Mn(2+)</name>
        <dbReference type="ChEBI" id="CHEBI:29035"/>
    </ligand>
</feature>
<feature type="binding site" evidence="3">
    <location>
        <position position="354"/>
    </location>
    <ligand>
        <name>Mn(2+)</name>
        <dbReference type="ChEBI" id="CHEBI:29035"/>
    </ligand>
</feature>
<dbReference type="Proteomes" id="UP000178449">
    <property type="component" value="Unassembled WGS sequence"/>
</dbReference>
<keyword evidence="3" id="KW-0104">Cadmium</keyword>
<dbReference type="NCBIfam" id="TIGR01358">
    <property type="entry name" value="DAHP_synth_II"/>
    <property type="match status" value="1"/>
</dbReference>
<dbReference type="Gene3D" id="3.20.20.70">
    <property type="entry name" value="Aldolase class I"/>
    <property type="match status" value="1"/>
</dbReference>
<keyword evidence="2 4" id="KW-0808">Transferase</keyword>
<feature type="binding site" evidence="3">
    <location>
        <position position="71"/>
    </location>
    <ligand>
        <name>Mn(2+)</name>
        <dbReference type="ChEBI" id="CHEBI:29035"/>
    </ligand>
</feature>
<dbReference type="PANTHER" id="PTHR21337:SF0">
    <property type="entry name" value="PHOSPHO-2-DEHYDRO-3-DEOXYHEPTONATE ALDOLASE"/>
    <property type="match status" value="1"/>
</dbReference>
<proteinExistence type="inferred from homology"/>
<dbReference type="PANTHER" id="PTHR21337">
    <property type="entry name" value="PHOSPHO-2-DEHYDRO-3-DEOXYHEPTONATE ALDOLASE 1, 2"/>
    <property type="match status" value="1"/>
</dbReference>
<dbReference type="InterPro" id="IPR013785">
    <property type="entry name" value="Aldolase_TIM"/>
</dbReference>
<gene>
    <name evidence="5" type="ORF">A2527_04115</name>
</gene>
<accession>A0A1F6GF53</accession>
<dbReference type="GO" id="GO:0009073">
    <property type="term" value="P:aromatic amino acid family biosynthetic process"/>
    <property type="evidence" value="ECO:0007669"/>
    <property type="project" value="InterPro"/>
</dbReference>
<evidence type="ECO:0000256" key="2">
    <source>
        <dbReference type="ARBA" id="ARBA00022679"/>
    </source>
</evidence>
<comment type="catalytic activity">
    <reaction evidence="4">
        <text>D-erythrose 4-phosphate + phosphoenolpyruvate + H2O = 7-phospho-2-dehydro-3-deoxy-D-arabino-heptonate + phosphate</text>
        <dbReference type="Rhea" id="RHEA:14717"/>
        <dbReference type="ChEBI" id="CHEBI:15377"/>
        <dbReference type="ChEBI" id="CHEBI:16897"/>
        <dbReference type="ChEBI" id="CHEBI:43474"/>
        <dbReference type="ChEBI" id="CHEBI:58394"/>
        <dbReference type="ChEBI" id="CHEBI:58702"/>
        <dbReference type="EC" id="2.5.1.54"/>
    </reaction>
</comment>
<reference evidence="5 6" key="1">
    <citation type="journal article" date="2016" name="Nat. Commun.">
        <title>Thousands of microbial genomes shed light on interconnected biogeochemical processes in an aquifer system.</title>
        <authorList>
            <person name="Anantharaman K."/>
            <person name="Brown C.T."/>
            <person name="Hug L.A."/>
            <person name="Sharon I."/>
            <person name="Castelle C.J."/>
            <person name="Probst A.J."/>
            <person name="Thomas B.C."/>
            <person name="Singh A."/>
            <person name="Wilkins M.J."/>
            <person name="Karaoz U."/>
            <person name="Brodie E.L."/>
            <person name="Williams K.H."/>
            <person name="Hubbard S.S."/>
            <person name="Banfield J.F."/>
        </authorList>
    </citation>
    <scope>NUCLEOTIDE SEQUENCE [LARGE SCALE GENOMIC DNA]</scope>
</reference>
<name>A0A1F6GF53_9PROT</name>
<dbReference type="STRING" id="1817772.A2527_04115"/>
<comment type="caution">
    <text evidence="5">The sequence shown here is derived from an EMBL/GenBank/DDBJ whole genome shotgun (WGS) entry which is preliminary data.</text>
</comment>
<dbReference type="AlphaFoldDB" id="A0A1F6GF53"/>
<dbReference type="EC" id="2.5.1.54" evidence="4"/>
<organism evidence="5 6">
    <name type="scientific">Candidatus Lambdaproteobacteria bacterium RIFOXYD2_FULL_50_16</name>
    <dbReference type="NCBI Taxonomy" id="1817772"/>
    <lineage>
        <taxon>Bacteria</taxon>
        <taxon>Pseudomonadati</taxon>
        <taxon>Pseudomonadota</taxon>
        <taxon>Candidatus Lambdaproteobacteria</taxon>
    </lineage>
</organism>
<dbReference type="InterPro" id="IPR002480">
    <property type="entry name" value="DAHP_synth_2"/>
</dbReference>
<evidence type="ECO:0000313" key="5">
    <source>
        <dbReference type="EMBL" id="OGG96747.1"/>
    </source>
</evidence>
<evidence type="ECO:0000256" key="1">
    <source>
        <dbReference type="ARBA" id="ARBA00008911"/>
    </source>
</evidence>
<feature type="binding site" evidence="3">
    <location>
        <position position="395"/>
    </location>
    <ligand>
        <name>Mn(2+)</name>
        <dbReference type="ChEBI" id="CHEBI:29035"/>
    </ligand>
</feature>
<feature type="binding site" evidence="3">
    <location>
        <position position="291"/>
    </location>
    <ligand>
        <name>phosphoenolpyruvate</name>
        <dbReference type="ChEBI" id="CHEBI:58702"/>
    </ligand>
</feature>
<evidence type="ECO:0000313" key="6">
    <source>
        <dbReference type="Proteomes" id="UP000178449"/>
    </source>
</evidence>
<evidence type="ECO:0000256" key="3">
    <source>
        <dbReference type="PIRSR" id="PIRSR602480-1"/>
    </source>
</evidence>
<comment type="cofactor">
    <cofactor evidence="3">
        <name>Mn(2+)</name>
        <dbReference type="ChEBI" id="CHEBI:29035"/>
    </cofactor>
    <cofactor evidence="3">
        <name>Co(2+)</name>
        <dbReference type="ChEBI" id="CHEBI:48828"/>
    </cofactor>
    <cofactor evidence="3">
        <name>Cd(2+)</name>
        <dbReference type="ChEBI" id="CHEBI:48775"/>
    </cofactor>
    <text evidence="3">Binds 1 divalent cation per subunit. The enzyme is active with manganese, cobalt or cadmium ions.</text>
</comment>
<dbReference type="Pfam" id="PF01474">
    <property type="entry name" value="DAHP_synth_2"/>
    <property type="match status" value="1"/>
</dbReference>
<protein>
    <recommendedName>
        <fullName evidence="4">Phospho-2-dehydro-3-deoxyheptonate aldolase</fullName>
        <ecNumber evidence="4">2.5.1.54</ecNumber>
    </recommendedName>
</protein>
<dbReference type="GO" id="GO:0003849">
    <property type="term" value="F:3-deoxy-7-phosphoheptulonate synthase activity"/>
    <property type="evidence" value="ECO:0007669"/>
    <property type="project" value="UniProtKB-EC"/>
</dbReference>
<comment type="similarity">
    <text evidence="1 4">Belongs to the class-II DAHP synthase family.</text>
</comment>
<feature type="binding site" evidence="3">
    <location>
        <position position="110"/>
    </location>
    <ligand>
        <name>phosphoenolpyruvate</name>
        <dbReference type="ChEBI" id="CHEBI:58702"/>
    </ligand>
</feature>
<dbReference type="EMBL" id="MFNE01000010">
    <property type="protein sequence ID" value="OGG96747.1"/>
    <property type="molecule type" value="Genomic_DNA"/>
</dbReference>
<evidence type="ECO:0000256" key="4">
    <source>
        <dbReference type="RuleBase" id="RU363071"/>
    </source>
</evidence>
<keyword evidence="3" id="KW-0170">Cobalt</keyword>
<dbReference type="SUPFAM" id="SSF51569">
    <property type="entry name" value="Aldolase"/>
    <property type="match status" value="1"/>
</dbReference>
<sequence>MNQELGWSKKSWVQKQALQQPEWPDQVAYQKVIDEIDVRPPLVFAGEIRRLKSELALAQEGKAFLLQGGDCAEEFSRCTAPDIRETLKVILQMALILTYAGEKPVIKVGRIAGQYAKPRSKPTEEIGGVELPSYRGDIINSPEPVLAARIPDANRLLTAYYTSASTLNLLRAYTKGGFASLERVHAWNADFVKSSREGEIYEQLAKEIDKAMSLIRNIGLGQHKELNEVNFYTSHEALLLGYESALTRQDSLTGDWFDCSAHMLWIGDRTRQVDGAHVEFLRGVNNPIGIKIGPGHDLSEIKKLISRINPKNEPGRMTLITRFGANKILDQLPTLIKGVEEEGFKVLWSCDPMHGNTYTSGRFKTRNVEDIFAEIGGFFACHQALGTIPGGIHFELTGEAVTECIGGTEGIAAEHLEQNYATSCDPRLNGKQSLDLAFMIADLLKR</sequence>